<comment type="caution">
    <text evidence="1">The sequence shown here is derived from an EMBL/GenBank/DDBJ whole genome shotgun (WGS) entry which is preliminary data.</text>
</comment>
<gene>
    <name evidence="1" type="ORF">HMI46_22000</name>
</gene>
<evidence type="ECO:0000313" key="2">
    <source>
        <dbReference type="Proteomes" id="UP000552038"/>
    </source>
</evidence>
<evidence type="ECO:0000313" key="1">
    <source>
        <dbReference type="EMBL" id="NOJ73210.1"/>
    </source>
</evidence>
<proteinExistence type="predicted"/>
<dbReference type="Proteomes" id="UP000552038">
    <property type="component" value="Unassembled WGS sequence"/>
</dbReference>
<dbReference type="RefSeq" id="WP_163974684.1">
    <property type="nucleotide sequence ID" value="NZ_JABFOR010000038.1"/>
</dbReference>
<organism evidence="1 2">
    <name type="scientific">Paenibacillus alvei</name>
    <name type="common">Bacillus alvei</name>
    <dbReference type="NCBI Taxonomy" id="44250"/>
    <lineage>
        <taxon>Bacteria</taxon>
        <taxon>Bacillati</taxon>
        <taxon>Bacillota</taxon>
        <taxon>Bacilli</taxon>
        <taxon>Bacillales</taxon>
        <taxon>Paenibacillaceae</taxon>
        <taxon>Paenibacillus</taxon>
    </lineage>
</organism>
<reference evidence="1 2" key="1">
    <citation type="submission" date="2020-05" db="EMBL/GenBank/DDBJ databases">
        <title>Whole genome sequencing and identification of novel metabolites from Paenibacillus alvei strain JR949.</title>
        <authorList>
            <person name="Rajendhran J."/>
            <person name="Sree Pranav P."/>
            <person name="Mahalakshmi B."/>
            <person name="Karthikeyan R."/>
        </authorList>
    </citation>
    <scope>NUCLEOTIDE SEQUENCE [LARGE SCALE GENOMIC DNA]</scope>
    <source>
        <strain evidence="1 2">JR949</strain>
    </source>
</reference>
<accession>A0AAP7DKP5</accession>
<dbReference type="AlphaFoldDB" id="A0AAP7DKP5"/>
<sequence>MSVTIEPIMLDHILHDLSARIDHAVVDIDGTKKRYQIHNTIVSGRSLRKYVYVQESDAIGKTILGVSLEDKDGNVLANQPMKIIKNEKGFLIGFEFAVEVKPSV</sequence>
<protein>
    <submittedName>
        <fullName evidence="1">Uncharacterized protein</fullName>
    </submittedName>
</protein>
<name>A0AAP7DKP5_PAEAL</name>
<dbReference type="EMBL" id="JABFOR010000038">
    <property type="protein sequence ID" value="NOJ73210.1"/>
    <property type="molecule type" value="Genomic_DNA"/>
</dbReference>